<evidence type="ECO:0000259" key="2">
    <source>
        <dbReference type="SMART" id="SM00813"/>
    </source>
</evidence>
<dbReference type="PANTHER" id="PTHR43576:SF2">
    <property type="entry name" value="INTRACELLULAR EXO-ALPHA-L-ARABINOFURANOSIDASE 2"/>
    <property type="match status" value="1"/>
</dbReference>
<dbReference type="Proteomes" id="UP000003299">
    <property type="component" value="Unassembled WGS sequence"/>
</dbReference>
<dbReference type="InterPro" id="IPR017853">
    <property type="entry name" value="GH"/>
</dbReference>
<dbReference type="Pfam" id="PF06964">
    <property type="entry name" value="Alpha-L-AF_C"/>
    <property type="match status" value="1"/>
</dbReference>
<dbReference type="PANTHER" id="PTHR43576">
    <property type="entry name" value="ALPHA-L-ARABINOFURANOSIDASE C-RELATED"/>
    <property type="match status" value="1"/>
</dbReference>
<dbReference type="SMART" id="SM00813">
    <property type="entry name" value="Alpha-L-AF_C"/>
    <property type="match status" value="1"/>
</dbReference>
<dbReference type="KEGG" id="xve:BJD12_19745"/>
<dbReference type="InterPro" id="IPR010720">
    <property type="entry name" value="Alpha-L-AF_C"/>
</dbReference>
<proteinExistence type="predicted"/>
<evidence type="ECO:0000313" key="4">
    <source>
        <dbReference type="Proteomes" id="UP000003299"/>
    </source>
</evidence>
<evidence type="ECO:0000313" key="3">
    <source>
        <dbReference type="EMBL" id="EGD10574.1"/>
    </source>
</evidence>
<gene>
    <name evidence="3" type="primary">xyn51A</name>
    <name evidence="3" type="ORF">XVE_1030</name>
</gene>
<dbReference type="Gene3D" id="3.20.20.80">
    <property type="entry name" value="Glycosidases"/>
    <property type="match status" value="1"/>
</dbReference>
<dbReference type="InterPro" id="IPR013780">
    <property type="entry name" value="Glyco_hydro_b"/>
</dbReference>
<dbReference type="SUPFAM" id="SSF51445">
    <property type="entry name" value="(Trans)glycosidases"/>
    <property type="match status" value="1"/>
</dbReference>
<name>F0BAC4_9XANT</name>
<dbReference type="EMBL" id="AEQV01000025">
    <property type="protein sequence ID" value="EGD10574.1"/>
    <property type="molecule type" value="Genomic_DNA"/>
</dbReference>
<reference evidence="3 4" key="1">
    <citation type="journal article" date="2011" name="BMC Genomics">
        <title>Comparative genomics reveals diversity among xanthomonads infecting tomato and pepper.</title>
        <authorList>
            <person name="Potnis N."/>
            <person name="Krasileva K."/>
            <person name="Chow V."/>
            <person name="Almeida N.F."/>
            <person name="Patil P.B."/>
            <person name="Ryan R.P."/>
            <person name="Sharlach M."/>
            <person name="Behlau F."/>
            <person name="Dow J.M."/>
            <person name="Momol M.T."/>
            <person name="White F.F."/>
            <person name="Preston J.F."/>
            <person name="Vinatzer B.A."/>
            <person name="Koebnik R."/>
            <person name="Setubal J.C."/>
            <person name="Norman D.J."/>
            <person name="Staskawicz B.J."/>
            <person name="Jones J.B."/>
        </authorList>
    </citation>
    <scope>NUCLEOTIDE SEQUENCE [LARGE SCALE GENOMIC DNA]</scope>
    <source>
        <strain evidence="3 4">ATCC 35937</strain>
    </source>
</reference>
<dbReference type="GO" id="GO:0046556">
    <property type="term" value="F:alpha-L-arabinofuranosidase activity"/>
    <property type="evidence" value="ECO:0007669"/>
    <property type="project" value="UniProtKB-EC"/>
</dbReference>
<dbReference type="GO" id="GO:0000272">
    <property type="term" value="P:polysaccharide catabolic process"/>
    <property type="evidence" value="ECO:0007669"/>
    <property type="project" value="TreeGrafter"/>
</dbReference>
<feature type="domain" description="Alpha-L-arabinofuranosidase C-terminal" evidence="2">
    <location>
        <begin position="114"/>
        <end position="304"/>
    </location>
</feature>
<dbReference type="GO" id="GO:0046373">
    <property type="term" value="P:L-arabinose metabolic process"/>
    <property type="evidence" value="ECO:0007669"/>
    <property type="project" value="InterPro"/>
</dbReference>
<comment type="subunit">
    <text evidence="1">Homohexamer; trimer of dimers.</text>
</comment>
<dbReference type="eggNOG" id="COG3534">
    <property type="taxonomic scope" value="Bacteria"/>
</dbReference>
<dbReference type="AlphaFoldDB" id="F0BAC4"/>
<comment type="caution">
    <text evidence="3">The sequence shown here is derived from an EMBL/GenBank/DDBJ whole genome shotgun (WGS) entry which is preliminary data.</text>
</comment>
<sequence length="311" mass="34230">MRVEYAADVYRRYQTFVKAPANQPLLKIAPGPNNDDYHWTEVMMREAGTLMDGLSLHYYTVPGGWPPRASSTDFDESAWIDTLSRTLVMGELITKHSAIMDKYDPGKKVALVVDEWGTWYAGLPDANPGFLHQQNSLRDALVASLNIDIFSTHAERVRMANIAQMVNVLQAMILTDGDNMVLTPTYHVFALYKPYQDATHLPLQLQTPEYRHGDAHVPAVHGSAVKAKDGHVYVALTNLDATAAATVTVDVKGLAARHVDGQILTAPAITAHNSFAQPRVVEPKAFNGARLQAKVLTVALPAHSVVMLRLQ</sequence>
<organism evidence="3 4">
    <name type="scientific">Xanthomonas vesicatoria ATCC 35937</name>
    <dbReference type="NCBI Taxonomy" id="925775"/>
    <lineage>
        <taxon>Bacteria</taxon>
        <taxon>Pseudomonadati</taxon>
        <taxon>Pseudomonadota</taxon>
        <taxon>Gammaproteobacteria</taxon>
        <taxon>Lysobacterales</taxon>
        <taxon>Lysobacteraceae</taxon>
        <taxon>Xanthomonas</taxon>
    </lineage>
</organism>
<protein>
    <submittedName>
        <fullName evidence="3">Alpha-L-arabinofuranosidase</fullName>
    </submittedName>
</protein>
<dbReference type="Gene3D" id="2.60.40.1180">
    <property type="entry name" value="Golgi alpha-mannosidase II"/>
    <property type="match status" value="1"/>
</dbReference>
<dbReference type="SUPFAM" id="SSF51011">
    <property type="entry name" value="Glycosyl hydrolase domain"/>
    <property type="match status" value="1"/>
</dbReference>
<accession>F0BAC4</accession>
<evidence type="ECO:0000256" key="1">
    <source>
        <dbReference type="ARBA" id="ARBA00011165"/>
    </source>
</evidence>